<dbReference type="AlphaFoldDB" id="A0A194X252"/>
<dbReference type="EMBL" id="KQ947420">
    <property type="protein sequence ID" value="KUJ14248.1"/>
    <property type="molecule type" value="Genomic_DNA"/>
</dbReference>
<evidence type="ECO:0000313" key="3">
    <source>
        <dbReference type="Proteomes" id="UP000070700"/>
    </source>
</evidence>
<proteinExistence type="predicted"/>
<feature type="compositionally biased region" description="Low complexity" evidence="1">
    <location>
        <begin position="84"/>
        <end position="113"/>
    </location>
</feature>
<accession>A0A194X252</accession>
<organism evidence="2 3">
    <name type="scientific">Mollisia scopiformis</name>
    <name type="common">Conifer needle endophyte fungus</name>
    <name type="synonym">Phialocephala scopiformis</name>
    <dbReference type="NCBI Taxonomy" id="149040"/>
    <lineage>
        <taxon>Eukaryota</taxon>
        <taxon>Fungi</taxon>
        <taxon>Dikarya</taxon>
        <taxon>Ascomycota</taxon>
        <taxon>Pezizomycotina</taxon>
        <taxon>Leotiomycetes</taxon>
        <taxon>Helotiales</taxon>
        <taxon>Mollisiaceae</taxon>
        <taxon>Mollisia</taxon>
    </lineage>
</organism>
<dbReference type="RefSeq" id="XP_018068603.1">
    <property type="nucleotide sequence ID" value="XM_018205254.1"/>
</dbReference>
<reference evidence="2 3" key="1">
    <citation type="submission" date="2015-10" db="EMBL/GenBank/DDBJ databases">
        <title>Full genome of DAOMC 229536 Phialocephala scopiformis, a fungal endophyte of spruce producing the potent anti-insectan compound rugulosin.</title>
        <authorList>
            <consortium name="DOE Joint Genome Institute"/>
            <person name="Walker A.K."/>
            <person name="Frasz S.L."/>
            <person name="Seifert K.A."/>
            <person name="Miller J.D."/>
            <person name="Mondo S.J."/>
            <person name="Labutti K."/>
            <person name="Lipzen A."/>
            <person name="Dockter R."/>
            <person name="Kennedy M."/>
            <person name="Grigoriev I.V."/>
            <person name="Spatafora J.W."/>
        </authorList>
    </citation>
    <scope>NUCLEOTIDE SEQUENCE [LARGE SCALE GENOMIC DNA]</scope>
    <source>
        <strain evidence="2 3">CBS 120377</strain>
    </source>
</reference>
<feature type="compositionally biased region" description="Pro residues" evidence="1">
    <location>
        <begin position="114"/>
        <end position="123"/>
    </location>
</feature>
<gene>
    <name evidence="2" type="ORF">LY89DRAFT_133275</name>
</gene>
<keyword evidence="3" id="KW-1185">Reference proteome</keyword>
<dbReference type="Proteomes" id="UP000070700">
    <property type="component" value="Unassembled WGS sequence"/>
</dbReference>
<name>A0A194X252_MOLSC</name>
<sequence>MLPPSLLKPPTHHPHLRIVTSPPHSPSPSTAHHFPTQTYNLSIHRQTDTTTDINTKIFASHSTRLTRPFTSRDDTVPPLQHSNTLPFPSTPSLLSPFLPPSFLTSTHKNSQPSPHKPPGPPQKQIPEFHSPTRFTTHPPPPAALTQPNST</sequence>
<feature type="region of interest" description="Disordered" evidence="1">
    <location>
        <begin position="62"/>
        <end position="150"/>
    </location>
</feature>
<evidence type="ECO:0000313" key="2">
    <source>
        <dbReference type="EMBL" id="KUJ14248.1"/>
    </source>
</evidence>
<protein>
    <submittedName>
        <fullName evidence="2">Uncharacterized protein</fullName>
    </submittedName>
</protein>
<feature type="region of interest" description="Disordered" evidence="1">
    <location>
        <begin position="1"/>
        <end position="35"/>
    </location>
</feature>
<dbReference type="InParanoid" id="A0A194X252"/>
<dbReference type="KEGG" id="psco:LY89DRAFT_133275"/>
<dbReference type="GeneID" id="28814980"/>
<evidence type="ECO:0000256" key="1">
    <source>
        <dbReference type="SAM" id="MobiDB-lite"/>
    </source>
</evidence>